<accession>A0A553JPA0</accession>
<dbReference type="CDD" id="cd00063">
    <property type="entry name" value="FN3"/>
    <property type="match status" value="1"/>
</dbReference>
<name>A0A553JPA0_SHEHA</name>
<dbReference type="Proteomes" id="UP000318126">
    <property type="component" value="Unassembled WGS sequence"/>
</dbReference>
<protein>
    <submittedName>
        <fullName evidence="2">Fibronectin type III domain-containing protein</fullName>
    </submittedName>
</protein>
<dbReference type="OrthoDB" id="6252879at2"/>
<sequence length="405" mass="45656">MKNKIAQYLRHKSVSVLLSIRSKPKDLSRAIKLSLSLLLLLVCSGANAAGGIGSVWSTGSDDSAISVTWTVPSGNYNHVGSSYKVCYRKTPTLNVCGGVESYTAPNNFTATGLNSDTEYKFKVWCYCEKKNWRGKWKNAKWRKIGTYKQSTLPEPEPDVLISNISVVDVAPGASKYEASIDVEVTYTNPAAFEFVRTCYKKLGNMTSMNSICSKRDLPPSSWGSSDHGRGWLDVEPAPSGSIFSFGSLKQCRQYKVVSYGFYDGVDNGLKLGETNAHTPGDCKANKMGMVIVDDYSETILVEYAEMISYHYDGHLFHYLAAQYDQELFTAHKLMMEEDRVDIVQPKALMEYLVGSESQVWDNWQNENRLLEQRLTLDAYVEDKYPELYKDILDDIQEPEQRRKAR</sequence>
<dbReference type="Gene3D" id="2.60.40.10">
    <property type="entry name" value="Immunoglobulins"/>
    <property type="match status" value="1"/>
</dbReference>
<dbReference type="EMBL" id="VKGK01000011">
    <property type="protein sequence ID" value="TRY14289.1"/>
    <property type="molecule type" value="Genomic_DNA"/>
</dbReference>
<evidence type="ECO:0000259" key="1">
    <source>
        <dbReference type="PROSITE" id="PS50853"/>
    </source>
</evidence>
<gene>
    <name evidence="2" type="ORF">FN961_10685</name>
</gene>
<comment type="caution">
    <text evidence="2">The sequence shown here is derived from an EMBL/GenBank/DDBJ whole genome shotgun (WGS) entry which is preliminary data.</text>
</comment>
<dbReference type="RefSeq" id="WP_144040174.1">
    <property type="nucleotide sequence ID" value="NZ_BMPL01000010.1"/>
</dbReference>
<reference evidence="3" key="1">
    <citation type="submission" date="2019-07" db="EMBL/GenBank/DDBJ databases">
        <title>Shewanella sp. YLB-08 draft genomic sequence.</title>
        <authorList>
            <person name="Yu L."/>
        </authorList>
    </citation>
    <scope>NUCLEOTIDE SEQUENCE [LARGE SCALE GENOMIC DNA]</scope>
    <source>
        <strain evidence="3">JCM 20706</strain>
    </source>
</reference>
<proteinExistence type="predicted"/>
<evidence type="ECO:0000313" key="3">
    <source>
        <dbReference type="Proteomes" id="UP000318126"/>
    </source>
</evidence>
<keyword evidence="3" id="KW-1185">Reference proteome</keyword>
<organism evidence="2 3">
    <name type="scientific">Shewanella hanedai</name>
    <name type="common">Alteromonas hanedai</name>
    <dbReference type="NCBI Taxonomy" id="25"/>
    <lineage>
        <taxon>Bacteria</taxon>
        <taxon>Pseudomonadati</taxon>
        <taxon>Pseudomonadota</taxon>
        <taxon>Gammaproteobacteria</taxon>
        <taxon>Alteromonadales</taxon>
        <taxon>Shewanellaceae</taxon>
        <taxon>Shewanella</taxon>
    </lineage>
</organism>
<dbReference type="SUPFAM" id="SSF49265">
    <property type="entry name" value="Fibronectin type III"/>
    <property type="match status" value="1"/>
</dbReference>
<dbReference type="InterPro" id="IPR013783">
    <property type="entry name" value="Ig-like_fold"/>
</dbReference>
<feature type="domain" description="Fibronectin type-III" evidence="1">
    <location>
        <begin position="51"/>
        <end position="149"/>
    </location>
</feature>
<dbReference type="PROSITE" id="PS50853">
    <property type="entry name" value="FN3"/>
    <property type="match status" value="1"/>
</dbReference>
<dbReference type="SMART" id="SM00060">
    <property type="entry name" value="FN3"/>
    <property type="match status" value="1"/>
</dbReference>
<dbReference type="InterPro" id="IPR036116">
    <property type="entry name" value="FN3_sf"/>
</dbReference>
<dbReference type="InterPro" id="IPR003961">
    <property type="entry name" value="FN3_dom"/>
</dbReference>
<evidence type="ECO:0000313" key="2">
    <source>
        <dbReference type="EMBL" id="TRY14289.1"/>
    </source>
</evidence>
<dbReference type="AlphaFoldDB" id="A0A553JPA0"/>